<sequence length="359" mass="38487">MQKRSTPRSLGLWMGQMPVGPYNDITDVPGVRVGNISLIKGVGPLVPSGGGPVRTGVTAILPCSDNLYRHPCRAGIEVINGYGKSLGVPFIQEMGILNCPILLTNTLSVNDVAHGVITYLLQQNPEIGKDVRTPNVVVMECDDSYLNDIRGRHVKPWDALLALQRATKGPIEQGNIGAGVGMSCFQMKGGIGSSSRLVHQSGSNYVVGMLVLANFGLLRDFLLSGVPVGQSLSIRGVGCIPGSLILVGITDAPLSRWQLKQLARRASLGMARTGSISMAGSGDFCLMVSTYSSESNDYLSDWELDDFFRAAVEASAESIWNALFLAQTMEGRDGNTRYALPIEETLKIVRSWHGGLGPR</sequence>
<evidence type="ECO:0000313" key="3">
    <source>
        <dbReference type="Proteomes" id="UP000186102"/>
    </source>
</evidence>
<dbReference type="GO" id="GO:0004177">
    <property type="term" value="F:aminopeptidase activity"/>
    <property type="evidence" value="ECO:0007669"/>
    <property type="project" value="UniProtKB-KW"/>
</dbReference>
<dbReference type="Gene3D" id="3.60.70.12">
    <property type="entry name" value="L-amino peptidase D-ALA esterase/amidase"/>
    <property type="match status" value="1"/>
</dbReference>
<comment type="caution">
    <text evidence="2">The sequence shown here is derived from an EMBL/GenBank/DDBJ whole genome shotgun (WGS) entry which is preliminary data.</text>
</comment>
<keyword evidence="3" id="KW-1185">Reference proteome</keyword>
<dbReference type="OrthoDB" id="9770388at2"/>
<dbReference type="CDD" id="cd02253">
    <property type="entry name" value="DmpA"/>
    <property type="match status" value="1"/>
</dbReference>
<dbReference type="InterPro" id="IPR005321">
    <property type="entry name" value="Peptidase_S58_DmpA"/>
</dbReference>
<organism evidence="2 3">
    <name type="scientific">Desulfosporosinus metallidurans</name>
    <dbReference type="NCBI Taxonomy" id="1888891"/>
    <lineage>
        <taxon>Bacteria</taxon>
        <taxon>Bacillati</taxon>
        <taxon>Bacillota</taxon>
        <taxon>Clostridia</taxon>
        <taxon>Eubacteriales</taxon>
        <taxon>Desulfitobacteriaceae</taxon>
        <taxon>Desulfosporosinus</taxon>
    </lineage>
</organism>
<dbReference type="PANTHER" id="PTHR36512:SF3">
    <property type="entry name" value="BLR5678 PROTEIN"/>
    <property type="match status" value="1"/>
</dbReference>
<name>A0A1Q8R2R5_9FIRM</name>
<keyword evidence="2" id="KW-0378">Hydrolase</keyword>
<dbReference type="Pfam" id="PF03576">
    <property type="entry name" value="Peptidase_S58"/>
    <property type="match status" value="1"/>
</dbReference>
<dbReference type="PANTHER" id="PTHR36512">
    <property type="entry name" value="D-AMINOPEPTIDASE"/>
    <property type="match status" value="1"/>
</dbReference>
<evidence type="ECO:0000256" key="1">
    <source>
        <dbReference type="ARBA" id="ARBA00007068"/>
    </source>
</evidence>
<dbReference type="AlphaFoldDB" id="A0A1Q8R2R5"/>
<reference evidence="2 3" key="1">
    <citation type="submission" date="2016-09" db="EMBL/GenBank/DDBJ databases">
        <title>Complete genome of Desulfosporosinus sp. OL.</title>
        <authorList>
            <person name="Mardanov A."/>
            <person name="Beletsky A."/>
            <person name="Panova A."/>
            <person name="Karnachuk O."/>
            <person name="Ravin N."/>
        </authorList>
    </citation>
    <scope>NUCLEOTIDE SEQUENCE [LARGE SCALE GENOMIC DNA]</scope>
    <source>
        <strain evidence="2 3">OL</strain>
    </source>
</reference>
<keyword evidence="2" id="KW-0645">Protease</keyword>
<dbReference type="Proteomes" id="UP000186102">
    <property type="component" value="Unassembled WGS sequence"/>
</dbReference>
<keyword evidence="2" id="KW-0031">Aminopeptidase</keyword>
<accession>A0A1Q8R2R5</accession>
<proteinExistence type="inferred from homology"/>
<dbReference type="RefSeq" id="WP_075363301.1">
    <property type="nucleotide sequence ID" value="NZ_MLBF01000002.1"/>
</dbReference>
<dbReference type="EMBL" id="MLBF01000002">
    <property type="protein sequence ID" value="OLN33791.1"/>
    <property type="molecule type" value="Genomic_DNA"/>
</dbReference>
<protein>
    <submittedName>
        <fullName evidence="2">D-aminopeptidase dipeptide-binding protein DppA</fullName>
    </submittedName>
</protein>
<gene>
    <name evidence="2" type="ORF">DSOL_0501</name>
</gene>
<evidence type="ECO:0000313" key="2">
    <source>
        <dbReference type="EMBL" id="OLN33791.1"/>
    </source>
</evidence>
<comment type="similarity">
    <text evidence="1">Belongs to the peptidase S58 family.</text>
</comment>
<dbReference type="InterPro" id="IPR016117">
    <property type="entry name" value="ArgJ-like_dom_sf"/>
</dbReference>
<dbReference type="SUPFAM" id="SSF56266">
    <property type="entry name" value="DmpA/ArgJ-like"/>
    <property type="match status" value="1"/>
</dbReference>
<dbReference type="STRING" id="1888891.DSOL_0501"/>